<evidence type="ECO:0000313" key="4">
    <source>
        <dbReference type="Proteomes" id="UP000736672"/>
    </source>
</evidence>
<feature type="region of interest" description="Disordered" evidence="1">
    <location>
        <begin position="221"/>
        <end position="240"/>
    </location>
</feature>
<organism evidence="3 4">
    <name type="scientific">Fusarium solani</name>
    <name type="common">Filamentous fungus</name>
    <dbReference type="NCBI Taxonomy" id="169388"/>
    <lineage>
        <taxon>Eukaryota</taxon>
        <taxon>Fungi</taxon>
        <taxon>Dikarya</taxon>
        <taxon>Ascomycota</taxon>
        <taxon>Pezizomycotina</taxon>
        <taxon>Sordariomycetes</taxon>
        <taxon>Hypocreomycetidae</taxon>
        <taxon>Hypocreales</taxon>
        <taxon>Nectriaceae</taxon>
        <taxon>Fusarium</taxon>
        <taxon>Fusarium solani species complex</taxon>
    </lineage>
</organism>
<protein>
    <submittedName>
        <fullName evidence="3">Uncharacterized protein</fullName>
    </submittedName>
</protein>
<feature type="transmembrane region" description="Helical" evidence="2">
    <location>
        <begin position="101"/>
        <end position="129"/>
    </location>
</feature>
<keyword evidence="2" id="KW-1133">Transmembrane helix</keyword>
<evidence type="ECO:0000313" key="3">
    <source>
        <dbReference type="EMBL" id="KAH7259933.1"/>
    </source>
</evidence>
<accession>A0A9P9KFU0</accession>
<name>A0A9P9KFU0_FUSSL</name>
<dbReference type="OrthoDB" id="5106854at2759"/>
<feature type="transmembrane region" description="Helical" evidence="2">
    <location>
        <begin position="69"/>
        <end position="89"/>
    </location>
</feature>
<keyword evidence="4" id="KW-1185">Reference proteome</keyword>
<keyword evidence="2" id="KW-0472">Membrane</keyword>
<feature type="transmembrane region" description="Helical" evidence="2">
    <location>
        <begin position="150"/>
        <end position="169"/>
    </location>
</feature>
<dbReference type="AlphaFoldDB" id="A0A9P9KFU0"/>
<gene>
    <name evidence="3" type="ORF">B0J15DRAFT_273874</name>
</gene>
<keyword evidence="2" id="KW-0812">Transmembrane</keyword>
<sequence>MANSADNMTCILPRRWLLLLPTPIKAHTRPSPDNDPLTPLLLEKGLLLPLASHGNDDEMGCATQFTKKTLPMALALPWVASMLMSWIPFTKIGLCEAPTFLTLAAVVSTLEVLSIIAVFIYTSISPAALNAEPVENGRSSTLQEKFLRAWFWFLFVSPLVSSIVVVLMASDISCDEDEDLDVHQPICKVGIRLIKATALCRAAIIAIFLFAMSSWLDSRSPKPIELKSPRKSSKDTPGES</sequence>
<reference evidence="3" key="1">
    <citation type="journal article" date="2021" name="Nat. Commun.">
        <title>Genetic determinants of endophytism in the Arabidopsis root mycobiome.</title>
        <authorList>
            <person name="Mesny F."/>
            <person name="Miyauchi S."/>
            <person name="Thiergart T."/>
            <person name="Pickel B."/>
            <person name="Atanasova L."/>
            <person name="Karlsson M."/>
            <person name="Huettel B."/>
            <person name="Barry K.W."/>
            <person name="Haridas S."/>
            <person name="Chen C."/>
            <person name="Bauer D."/>
            <person name="Andreopoulos W."/>
            <person name="Pangilinan J."/>
            <person name="LaButti K."/>
            <person name="Riley R."/>
            <person name="Lipzen A."/>
            <person name="Clum A."/>
            <person name="Drula E."/>
            <person name="Henrissat B."/>
            <person name="Kohler A."/>
            <person name="Grigoriev I.V."/>
            <person name="Martin F.M."/>
            <person name="Hacquard S."/>
        </authorList>
    </citation>
    <scope>NUCLEOTIDE SEQUENCE</scope>
    <source>
        <strain evidence="3">FSSC 5 MPI-SDFR-AT-0091</strain>
    </source>
</reference>
<evidence type="ECO:0000256" key="2">
    <source>
        <dbReference type="SAM" id="Phobius"/>
    </source>
</evidence>
<comment type="caution">
    <text evidence="3">The sequence shown here is derived from an EMBL/GenBank/DDBJ whole genome shotgun (WGS) entry which is preliminary data.</text>
</comment>
<dbReference type="Proteomes" id="UP000736672">
    <property type="component" value="Unassembled WGS sequence"/>
</dbReference>
<proteinExistence type="predicted"/>
<feature type="transmembrane region" description="Helical" evidence="2">
    <location>
        <begin position="189"/>
        <end position="212"/>
    </location>
</feature>
<evidence type="ECO:0000256" key="1">
    <source>
        <dbReference type="SAM" id="MobiDB-lite"/>
    </source>
</evidence>
<dbReference type="EMBL" id="JAGTJS010000008">
    <property type="protein sequence ID" value="KAH7259933.1"/>
    <property type="molecule type" value="Genomic_DNA"/>
</dbReference>